<dbReference type="InterPro" id="IPR047647">
    <property type="entry name" value="ISAs1_transpos"/>
</dbReference>
<dbReference type="PANTHER" id="PTHR30298:SF0">
    <property type="entry name" value="PROTEIN YBFL-RELATED"/>
    <property type="match status" value="1"/>
</dbReference>
<protein>
    <submittedName>
        <fullName evidence="2">ISAs1 family transposase</fullName>
    </submittedName>
</protein>
<dbReference type="Pfam" id="PF01609">
    <property type="entry name" value="DDE_Tnp_1"/>
    <property type="match status" value="1"/>
</dbReference>
<sequence>MAAVLHGTQIEAKSNEIPAFTSLPARLDLHGVVVTADAMHTQRGHADKIAVAEGHYVLVVKGNRKDLRTQLRDLPWDEIPLRDRSRRSGHGRREVRRLKACTVRLGLLFPHAVQAMEIKLAGPTARRATVVSRETHRSPYLP</sequence>
<organism evidence="2 3">
    <name type="scientific">Streptomyces sanglieri</name>
    <dbReference type="NCBI Taxonomy" id="193460"/>
    <lineage>
        <taxon>Bacteria</taxon>
        <taxon>Bacillati</taxon>
        <taxon>Actinomycetota</taxon>
        <taxon>Actinomycetes</taxon>
        <taxon>Kitasatosporales</taxon>
        <taxon>Streptomycetaceae</taxon>
        <taxon>Streptomyces</taxon>
    </lineage>
</organism>
<comment type="caution">
    <text evidence="2">The sequence shown here is derived from an EMBL/GenBank/DDBJ whole genome shotgun (WGS) entry which is preliminary data.</text>
</comment>
<dbReference type="InterPro" id="IPR051698">
    <property type="entry name" value="Transposase_11-like"/>
</dbReference>
<dbReference type="EMBL" id="JBHTGL010000008">
    <property type="protein sequence ID" value="MFD0622588.1"/>
    <property type="molecule type" value="Genomic_DNA"/>
</dbReference>
<gene>
    <name evidence="2" type="ORF">ACFQ2K_06870</name>
</gene>
<reference evidence="3" key="1">
    <citation type="journal article" date="2019" name="Int. J. Syst. Evol. Microbiol.">
        <title>The Global Catalogue of Microorganisms (GCM) 10K type strain sequencing project: providing services to taxonomists for standard genome sequencing and annotation.</title>
        <authorList>
            <consortium name="The Broad Institute Genomics Platform"/>
            <consortium name="The Broad Institute Genome Sequencing Center for Infectious Disease"/>
            <person name="Wu L."/>
            <person name="Ma J."/>
        </authorList>
    </citation>
    <scope>NUCLEOTIDE SEQUENCE [LARGE SCALE GENOMIC DNA]</scope>
    <source>
        <strain evidence="3">JCM 12607</strain>
    </source>
</reference>
<dbReference type="InterPro" id="IPR002559">
    <property type="entry name" value="Transposase_11"/>
</dbReference>
<evidence type="ECO:0000259" key="1">
    <source>
        <dbReference type="Pfam" id="PF01609"/>
    </source>
</evidence>
<dbReference type="PANTHER" id="PTHR30298">
    <property type="entry name" value="H REPEAT-ASSOCIATED PREDICTED TRANSPOSASE"/>
    <property type="match status" value="1"/>
</dbReference>
<evidence type="ECO:0000313" key="3">
    <source>
        <dbReference type="Proteomes" id="UP001596915"/>
    </source>
</evidence>
<accession>A0ABW2WNU1</accession>
<keyword evidence="3" id="KW-1185">Reference proteome</keyword>
<dbReference type="Proteomes" id="UP001596915">
    <property type="component" value="Unassembled WGS sequence"/>
</dbReference>
<evidence type="ECO:0000313" key="2">
    <source>
        <dbReference type="EMBL" id="MFD0622588.1"/>
    </source>
</evidence>
<dbReference type="NCBIfam" id="NF033564">
    <property type="entry name" value="transpos_ISAs1"/>
    <property type="match status" value="1"/>
</dbReference>
<proteinExistence type="predicted"/>
<feature type="domain" description="Transposase IS4-like" evidence="1">
    <location>
        <begin position="6"/>
        <end position="104"/>
    </location>
</feature>
<name>A0ABW2WNU1_9ACTN</name>